<evidence type="ECO:0008006" key="4">
    <source>
        <dbReference type="Google" id="ProtNLM"/>
    </source>
</evidence>
<accession>A0A1G8GH91</accession>
<name>A0A1G8GH91_9CLOT</name>
<keyword evidence="1" id="KW-0732">Signal</keyword>
<dbReference type="Proteomes" id="UP000183255">
    <property type="component" value="Unassembled WGS sequence"/>
</dbReference>
<evidence type="ECO:0000256" key="1">
    <source>
        <dbReference type="SAM" id="SignalP"/>
    </source>
</evidence>
<evidence type="ECO:0000313" key="3">
    <source>
        <dbReference type="Proteomes" id="UP000183255"/>
    </source>
</evidence>
<dbReference type="PROSITE" id="PS51257">
    <property type="entry name" value="PROKAR_LIPOPROTEIN"/>
    <property type="match status" value="1"/>
</dbReference>
<organism evidence="2 3">
    <name type="scientific">Proteiniclasticum ruminis</name>
    <dbReference type="NCBI Taxonomy" id="398199"/>
    <lineage>
        <taxon>Bacteria</taxon>
        <taxon>Bacillati</taxon>
        <taxon>Bacillota</taxon>
        <taxon>Clostridia</taxon>
        <taxon>Eubacteriales</taxon>
        <taxon>Clostridiaceae</taxon>
        <taxon>Proteiniclasticum</taxon>
    </lineage>
</organism>
<reference evidence="2 3" key="1">
    <citation type="submission" date="2016-10" db="EMBL/GenBank/DDBJ databases">
        <authorList>
            <person name="de Groot N.N."/>
        </authorList>
    </citation>
    <scope>NUCLEOTIDE SEQUENCE [LARGE SCALE GENOMIC DNA]</scope>
    <source>
        <strain evidence="2 3">CGMCC 1.5058</strain>
    </source>
</reference>
<dbReference type="AlphaFoldDB" id="A0A1G8GH91"/>
<dbReference type="EMBL" id="FNDZ01000001">
    <property type="protein sequence ID" value="SDH93745.1"/>
    <property type="molecule type" value="Genomic_DNA"/>
</dbReference>
<feature type="chain" id="PRO_5039229466" description="Lipoprotein" evidence="1">
    <location>
        <begin position="24"/>
        <end position="133"/>
    </location>
</feature>
<protein>
    <recommendedName>
        <fullName evidence="4">Lipoprotein</fullName>
    </recommendedName>
</protein>
<evidence type="ECO:0000313" key="2">
    <source>
        <dbReference type="EMBL" id="SDH93745.1"/>
    </source>
</evidence>
<sequence length="133" mass="14906">MKNNKLIFIILCTLLFTVGCSSVDNNDVSTPEADTNNEISLSSEQQKAVNNSIDFIKNSEFDAKDRIDTSIITINNADEKTWEILYLENSKADKNSVDSTDWIITIGDRSGHDFTRIVCDSDTFEVIGHIPIE</sequence>
<proteinExistence type="predicted"/>
<feature type="signal peptide" evidence="1">
    <location>
        <begin position="1"/>
        <end position="23"/>
    </location>
</feature>
<gene>
    <name evidence="2" type="ORF">SAMN05421804_101263</name>
</gene>
<dbReference type="RefSeq" id="WP_031573082.1">
    <property type="nucleotide sequence ID" value="NZ_DAMANS010000006.1"/>
</dbReference>